<dbReference type="EMBL" id="MGGM01000023">
    <property type="protein sequence ID" value="OGM28878.1"/>
    <property type="molecule type" value="Genomic_DNA"/>
</dbReference>
<feature type="transmembrane region" description="Helical" evidence="1">
    <location>
        <begin position="7"/>
        <end position="28"/>
    </location>
</feature>
<evidence type="ECO:0000256" key="1">
    <source>
        <dbReference type="SAM" id="Phobius"/>
    </source>
</evidence>
<comment type="caution">
    <text evidence="2">The sequence shown here is derived from an EMBL/GenBank/DDBJ whole genome shotgun (WGS) entry which is preliminary data.</text>
</comment>
<gene>
    <name evidence="2" type="ORF">A2801_02865</name>
</gene>
<evidence type="ECO:0000313" key="3">
    <source>
        <dbReference type="Proteomes" id="UP000177263"/>
    </source>
</evidence>
<sequence length="170" mass="18690">MSNNVKIVLLSLILLVIFSIIAIGKILYDGNFKGRVIQQNSQSLQTSIQSSTAQAKDLAEQYPSKSPNFTGFTLTGNDENEVVLLGDVSLFSQNFEEGNGEILVTTEYGDFSAMTTEQTIYSQNTTNGTIETGSFISAREILLGDYVAIVATIDESYNLFVKSIQRYTDK</sequence>
<name>A0A1F7YQJ3_9BACT</name>
<keyword evidence="1" id="KW-0472">Membrane</keyword>
<keyword evidence="1" id="KW-0812">Transmembrane</keyword>
<keyword evidence="1" id="KW-1133">Transmembrane helix</keyword>
<reference evidence="2 3" key="1">
    <citation type="journal article" date="2016" name="Nat. Commun.">
        <title>Thousands of microbial genomes shed light on interconnected biogeochemical processes in an aquifer system.</title>
        <authorList>
            <person name="Anantharaman K."/>
            <person name="Brown C.T."/>
            <person name="Hug L.A."/>
            <person name="Sharon I."/>
            <person name="Castelle C.J."/>
            <person name="Probst A.J."/>
            <person name="Thomas B.C."/>
            <person name="Singh A."/>
            <person name="Wilkins M.J."/>
            <person name="Karaoz U."/>
            <person name="Brodie E.L."/>
            <person name="Williams K.H."/>
            <person name="Hubbard S.S."/>
            <person name="Banfield J.F."/>
        </authorList>
    </citation>
    <scope>NUCLEOTIDE SEQUENCE [LARGE SCALE GENOMIC DNA]</scope>
</reference>
<proteinExistence type="predicted"/>
<dbReference type="STRING" id="1802500.A2801_02865"/>
<accession>A0A1F7YQJ3</accession>
<dbReference type="Proteomes" id="UP000177263">
    <property type="component" value="Unassembled WGS sequence"/>
</dbReference>
<evidence type="ECO:0000313" key="2">
    <source>
        <dbReference type="EMBL" id="OGM28878.1"/>
    </source>
</evidence>
<organism evidence="2 3">
    <name type="scientific">Candidatus Woesebacteria bacterium RIFCSPHIGHO2_01_FULL_41_10</name>
    <dbReference type="NCBI Taxonomy" id="1802500"/>
    <lineage>
        <taxon>Bacteria</taxon>
        <taxon>Candidatus Woeseibacteriota</taxon>
    </lineage>
</organism>
<dbReference type="AlphaFoldDB" id="A0A1F7YQJ3"/>
<protein>
    <submittedName>
        <fullName evidence="2">Uncharacterized protein</fullName>
    </submittedName>
</protein>